<dbReference type="AlphaFoldDB" id="A0A556AKF3"/>
<protein>
    <submittedName>
        <fullName evidence="1">Carbon monoxide dehydrogenase subunit G</fullName>
    </submittedName>
</protein>
<keyword evidence="2" id="KW-1185">Reference proteome</keyword>
<dbReference type="PANTHER" id="PTHR38588:SF1">
    <property type="entry name" value="BLL0334 PROTEIN"/>
    <property type="match status" value="1"/>
</dbReference>
<proteinExistence type="predicted"/>
<dbReference type="InterPro" id="IPR010419">
    <property type="entry name" value="CO_DH_gsu"/>
</dbReference>
<dbReference type="Pfam" id="PF06240">
    <property type="entry name" value="COXG"/>
    <property type="match status" value="1"/>
</dbReference>
<comment type="caution">
    <text evidence="1">The sequence shown here is derived from an EMBL/GenBank/DDBJ whole genome shotgun (WGS) entry which is preliminary data.</text>
</comment>
<dbReference type="SUPFAM" id="SSF55961">
    <property type="entry name" value="Bet v1-like"/>
    <property type="match status" value="1"/>
</dbReference>
<sequence>MLIEGSKTLAADRATVWRALNDADFLRATIPDCKALQATADDAYTATLVSAVGPVKASFDVGFRREVDTPMESYVLVGEGNGGMAGSAQGRIRIALSDIEGGTLLSYSAETRISGKIAQLGSRLIDSAARKFSERFFESVQRRLAAPAQSATAAAPAQAAAGTSPWVGASDAAPAASATHTWWLPVACGVGCFAGTVLAHLLF</sequence>
<gene>
    <name evidence="1" type="ORF">FOZ76_14025</name>
</gene>
<dbReference type="Proteomes" id="UP000318405">
    <property type="component" value="Unassembled WGS sequence"/>
</dbReference>
<accession>A0A556AKF3</accession>
<dbReference type="RefSeq" id="WP_143948895.1">
    <property type="nucleotide sequence ID" value="NZ_BAABMB010000006.1"/>
</dbReference>
<dbReference type="EMBL" id="VLTJ01000028">
    <property type="protein sequence ID" value="TSH93377.1"/>
    <property type="molecule type" value="Genomic_DNA"/>
</dbReference>
<dbReference type="InterPro" id="IPR023393">
    <property type="entry name" value="START-like_dom_sf"/>
</dbReference>
<dbReference type="OrthoDB" id="9787428at2"/>
<evidence type="ECO:0000313" key="1">
    <source>
        <dbReference type="EMBL" id="TSH93377.1"/>
    </source>
</evidence>
<evidence type="ECO:0000313" key="2">
    <source>
        <dbReference type="Proteomes" id="UP000318405"/>
    </source>
</evidence>
<dbReference type="PANTHER" id="PTHR38588">
    <property type="entry name" value="BLL0334 PROTEIN"/>
    <property type="match status" value="1"/>
</dbReference>
<dbReference type="CDD" id="cd05018">
    <property type="entry name" value="CoxG"/>
    <property type="match status" value="1"/>
</dbReference>
<dbReference type="Gene3D" id="3.30.530.20">
    <property type="match status" value="1"/>
</dbReference>
<name>A0A556AKF3_9BURK</name>
<reference evidence="1 2" key="1">
    <citation type="submission" date="2019-07" db="EMBL/GenBank/DDBJ databases">
        <title>Qingshengfaniella alkalisoli gen. nov., sp. nov., isolated from saline soil.</title>
        <authorList>
            <person name="Xu L."/>
            <person name="Huang X.-X."/>
            <person name="Sun J.-Q."/>
        </authorList>
    </citation>
    <scope>NUCLEOTIDE SEQUENCE [LARGE SCALE GENOMIC DNA]</scope>
    <source>
        <strain evidence="1 2">DSM 27279</strain>
    </source>
</reference>
<organism evidence="1 2">
    <name type="scientific">Verticiella sediminum</name>
    <dbReference type="NCBI Taxonomy" id="1247510"/>
    <lineage>
        <taxon>Bacteria</taxon>
        <taxon>Pseudomonadati</taxon>
        <taxon>Pseudomonadota</taxon>
        <taxon>Betaproteobacteria</taxon>
        <taxon>Burkholderiales</taxon>
        <taxon>Alcaligenaceae</taxon>
        <taxon>Verticiella</taxon>
    </lineage>
</organism>